<feature type="region of interest" description="Disordered" evidence="7">
    <location>
        <begin position="29"/>
        <end position="87"/>
    </location>
</feature>
<feature type="transmembrane region" description="Helical" evidence="6">
    <location>
        <begin position="632"/>
        <end position="653"/>
    </location>
</feature>
<name>A0A8T0HFN3_CERPU</name>
<evidence type="ECO:0000256" key="5">
    <source>
        <dbReference type="ARBA" id="ARBA00023136"/>
    </source>
</evidence>
<feature type="transmembrane region" description="Helical" evidence="6">
    <location>
        <begin position="700"/>
        <end position="718"/>
    </location>
</feature>
<keyword evidence="9" id="KW-1185">Reference proteome</keyword>
<dbReference type="InterPro" id="IPR002528">
    <property type="entry name" value="MATE_fam"/>
</dbReference>
<dbReference type="EMBL" id="CM026427">
    <property type="protein sequence ID" value="KAG0570576.1"/>
    <property type="molecule type" value="Genomic_DNA"/>
</dbReference>
<dbReference type="Proteomes" id="UP000822688">
    <property type="component" value="Chromosome 6"/>
</dbReference>
<keyword evidence="3 6" id="KW-0812">Transmembrane</keyword>
<evidence type="ECO:0000256" key="6">
    <source>
        <dbReference type="RuleBase" id="RU004914"/>
    </source>
</evidence>
<dbReference type="InterPro" id="IPR044644">
    <property type="entry name" value="DinF-like"/>
</dbReference>
<dbReference type="GO" id="GO:0015297">
    <property type="term" value="F:antiporter activity"/>
    <property type="evidence" value="ECO:0007669"/>
    <property type="project" value="InterPro"/>
</dbReference>
<dbReference type="NCBIfam" id="TIGR00797">
    <property type="entry name" value="matE"/>
    <property type="match status" value="1"/>
</dbReference>
<organism evidence="8 9">
    <name type="scientific">Ceratodon purpureus</name>
    <name type="common">Fire moss</name>
    <name type="synonym">Dicranum purpureum</name>
    <dbReference type="NCBI Taxonomy" id="3225"/>
    <lineage>
        <taxon>Eukaryota</taxon>
        <taxon>Viridiplantae</taxon>
        <taxon>Streptophyta</taxon>
        <taxon>Embryophyta</taxon>
        <taxon>Bryophyta</taxon>
        <taxon>Bryophytina</taxon>
        <taxon>Bryopsida</taxon>
        <taxon>Dicranidae</taxon>
        <taxon>Pseudoditrichales</taxon>
        <taxon>Ditrichaceae</taxon>
        <taxon>Ceratodon</taxon>
    </lineage>
</organism>
<proteinExistence type="inferred from homology"/>
<reference evidence="8 9" key="1">
    <citation type="submission" date="2020-06" db="EMBL/GenBank/DDBJ databases">
        <title>WGS assembly of Ceratodon purpureus strain R40.</title>
        <authorList>
            <person name="Carey S.B."/>
            <person name="Jenkins J."/>
            <person name="Shu S."/>
            <person name="Lovell J.T."/>
            <person name="Sreedasyam A."/>
            <person name="Maumus F."/>
            <person name="Tiley G.P."/>
            <person name="Fernandez-Pozo N."/>
            <person name="Barry K."/>
            <person name="Chen C."/>
            <person name="Wang M."/>
            <person name="Lipzen A."/>
            <person name="Daum C."/>
            <person name="Saski C.A."/>
            <person name="Payton A.C."/>
            <person name="Mcbreen J.C."/>
            <person name="Conrad R.E."/>
            <person name="Kollar L.M."/>
            <person name="Olsson S."/>
            <person name="Huttunen S."/>
            <person name="Landis J.B."/>
            <person name="Wickett N.J."/>
            <person name="Johnson M.G."/>
            <person name="Rensing S.A."/>
            <person name="Grimwood J."/>
            <person name="Schmutz J."/>
            <person name="Mcdaniel S.F."/>
        </authorList>
    </citation>
    <scope>NUCLEOTIDE SEQUENCE [LARGE SCALE GENOMIC DNA]</scope>
    <source>
        <strain evidence="8 9">R40</strain>
    </source>
</reference>
<feature type="region of interest" description="Disordered" evidence="7">
    <location>
        <begin position="297"/>
        <end position="318"/>
    </location>
</feature>
<dbReference type="AlphaFoldDB" id="A0A8T0HFN3"/>
<protein>
    <recommendedName>
        <fullName evidence="6">Protein DETOXIFICATION</fullName>
    </recommendedName>
    <alternativeName>
        <fullName evidence="6">Multidrug and toxic compound extrusion protein</fullName>
    </alternativeName>
</protein>
<dbReference type="GO" id="GO:0016020">
    <property type="term" value="C:membrane"/>
    <property type="evidence" value="ECO:0007669"/>
    <property type="project" value="UniProtKB-SubCell"/>
</dbReference>
<evidence type="ECO:0000256" key="7">
    <source>
        <dbReference type="SAM" id="MobiDB-lite"/>
    </source>
</evidence>
<gene>
    <name evidence="8" type="ORF">KC19_6G171800</name>
</gene>
<dbReference type="Pfam" id="PF01554">
    <property type="entry name" value="MatE"/>
    <property type="match status" value="1"/>
</dbReference>
<comment type="caution">
    <text evidence="6">Lacks conserved residue(s) required for the propagation of feature annotation.</text>
</comment>
<comment type="caution">
    <text evidence="8">The sequence shown here is derived from an EMBL/GenBank/DDBJ whole genome shotgun (WGS) entry which is preliminary data.</text>
</comment>
<evidence type="ECO:0000256" key="4">
    <source>
        <dbReference type="ARBA" id="ARBA00022989"/>
    </source>
</evidence>
<evidence type="ECO:0000256" key="3">
    <source>
        <dbReference type="ARBA" id="ARBA00022692"/>
    </source>
</evidence>
<evidence type="ECO:0000256" key="1">
    <source>
        <dbReference type="ARBA" id="ARBA00004141"/>
    </source>
</evidence>
<dbReference type="CDD" id="cd13136">
    <property type="entry name" value="MATE_DinF_like"/>
    <property type="match status" value="1"/>
</dbReference>
<dbReference type="PANTHER" id="PTHR42893:SF9">
    <property type="entry name" value="PROTEIN DETOXIFICATION 46, CHLOROPLASTIC"/>
    <property type="match status" value="1"/>
</dbReference>
<evidence type="ECO:0000313" key="9">
    <source>
        <dbReference type="Proteomes" id="UP000822688"/>
    </source>
</evidence>
<feature type="transmembrane region" description="Helical" evidence="6">
    <location>
        <begin position="408"/>
        <end position="430"/>
    </location>
</feature>
<feature type="region of interest" description="Disordered" evidence="7">
    <location>
        <begin position="112"/>
        <end position="133"/>
    </location>
</feature>
<evidence type="ECO:0000313" key="8">
    <source>
        <dbReference type="EMBL" id="KAG0570576.1"/>
    </source>
</evidence>
<keyword evidence="5 6" id="KW-0472">Membrane</keyword>
<comment type="similarity">
    <text evidence="2 6">Belongs to the multi antimicrobial extrusion (MATE) (TC 2.A.66.1) family.</text>
</comment>
<evidence type="ECO:0000256" key="2">
    <source>
        <dbReference type="ARBA" id="ARBA00010199"/>
    </source>
</evidence>
<sequence>MIGAGVEQVQSVGYAQGLGSQLLTRLRQNGSSSKPFHGFSQLGRNHHPTSSGRIFASNNPRLPNLRRRPTRGKDNQTPRRNSRLACSSESNFTDTFREAGIEVVESLEEAENQSLKAVSGDQDGNESQAQNEGKKIAKSILEPGTEVSSVSEALDHVWHEEHIESPLHKMEPDQLMAAAAKVAEALEGEEGHVPGQMYFHMLEPVSPVAAPVMVRDFSETVESSDDEEEVVGFMIQTEEKDHYAPPEPHVVEEEKNGAVGFVEEVAAPEKEEEEHLLEPGAVASALMVKEVADALKAPEKDNMSPVSDKESDQEYQDTEGKSLVEQLKEIIVFAGPALGIWLSGPIMGIIDTAVIGNSSSLELAALGPGTVLCDQVCYIFMFLSVATSNLIATSLAQKNKEEAKHHLSRMLFLALACGMGLLVVTEVWVTELLQAFVGAQNYDLIPAAKVYVQIRALAWPAVLVSLVAQSASLGMMDSKTPLKVLVIGSMFNLVGDIALCSFLGYGIAGAAWATIASQYVAGILMALSLSDKGYNALNIQAPTVKELVDIAKLTAPLLLSMISKVAFYTLVTYLATSLGAVTIAAHQVMVGIYGLCAVWGEPLAQTAQSFMPPLMYGTQKNLKQARKLLNQLMTIGVIVGTLVGAVAISIPWICPQVFTKDAAIISQMRGITLPFIVSTISCPPTLSLEGTLLAGRDFKFLSFSMTTCFIGGTIMLLTCKSLGLGLQGSWWTLASFQWARFVLAFIRLKSSKSILADSPPQVKSVAA</sequence>
<feature type="transmembrane region" description="Helical" evidence="6">
    <location>
        <begin position="450"/>
        <end position="472"/>
    </location>
</feature>
<accession>A0A8T0HFN3</accession>
<dbReference type="PANTHER" id="PTHR42893">
    <property type="entry name" value="PROTEIN DETOXIFICATION 44, CHLOROPLASTIC-RELATED"/>
    <property type="match status" value="1"/>
</dbReference>
<keyword evidence="4 6" id="KW-1133">Transmembrane helix</keyword>
<dbReference type="GO" id="GO:0042910">
    <property type="term" value="F:xenobiotic transmembrane transporter activity"/>
    <property type="evidence" value="ECO:0007669"/>
    <property type="project" value="InterPro"/>
</dbReference>
<feature type="transmembrane region" description="Helical" evidence="6">
    <location>
        <begin position="484"/>
        <end position="504"/>
    </location>
</feature>
<feature type="transmembrane region" description="Helical" evidence="6">
    <location>
        <begin position="565"/>
        <end position="585"/>
    </location>
</feature>
<comment type="subcellular location">
    <subcellularLocation>
        <location evidence="1">Membrane</location>
        <topology evidence="1">Multi-pass membrane protein</topology>
    </subcellularLocation>
</comment>